<organism evidence="1 2">
    <name type="scientific">Salipaludibacillus agaradhaerens</name>
    <name type="common">Bacillus agaradhaerens</name>
    <dbReference type="NCBI Taxonomy" id="76935"/>
    <lineage>
        <taxon>Bacteria</taxon>
        <taxon>Bacillati</taxon>
        <taxon>Bacillota</taxon>
        <taxon>Bacilli</taxon>
        <taxon>Bacillales</taxon>
        <taxon>Bacillaceae</taxon>
    </lineage>
</organism>
<dbReference type="RefSeq" id="WP_257820842.1">
    <property type="nucleotide sequence ID" value="NZ_JABXYM010000001.1"/>
</dbReference>
<keyword evidence="2" id="KW-1185">Reference proteome</keyword>
<dbReference type="AlphaFoldDB" id="A0A9Q4FYX2"/>
<protein>
    <submittedName>
        <fullName evidence="1">DUF4176 domain-containing protein</fullName>
    </submittedName>
</protein>
<evidence type="ECO:0000313" key="2">
    <source>
        <dbReference type="Proteomes" id="UP001057753"/>
    </source>
</evidence>
<comment type="caution">
    <text evidence="1">The sequence shown here is derived from an EMBL/GenBank/DDBJ whole genome shotgun (WGS) entry which is preliminary data.</text>
</comment>
<sequence>MEETLLPNGSIVLLKGGNKKLMVYGRKQLLVTEEDVEKENDDLTMYDYIGVPYPEGYVNPEHSYVFNHSDIDEIVFTGFVNEEEEEFQHILRQV</sequence>
<dbReference type="Pfam" id="PF13780">
    <property type="entry name" value="DUF4176"/>
    <property type="match status" value="1"/>
</dbReference>
<accession>A0A9Q4FYX2</accession>
<proteinExistence type="predicted"/>
<dbReference type="Proteomes" id="UP001057753">
    <property type="component" value="Unassembled WGS sequence"/>
</dbReference>
<name>A0A9Q4FYX2_SALAG</name>
<gene>
    <name evidence="1" type="ORF">HXA33_06445</name>
</gene>
<dbReference type="EMBL" id="JABXYM010000001">
    <property type="protein sequence ID" value="MCR6096184.1"/>
    <property type="molecule type" value="Genomic_DNA"/>
</dbReference>
<evidence type="ECO:0000313" key="1">
    <source>
        <dbReference type="EMBL" id="MCR6096184.1"/>
    </source>
</evidence>
<dbReference type="InterPro" id="IPR025233">
    <property type="entry name" value="DUF4176"/>
</dbReference>
<reference evidence="1" key="1">
    <citation type="submission" date="2020-06" db="EMBL/GenBank/DDBJ databases">
        <title>Insight into the genomes of haloalkaliphilic bacilli from Kenyan soda lakes.</title>
        <authorList>
            <person name="Mwirichia R."/>
            <person name="Villamizar G.C."/>
            <person name="Poehlein A."/>
            <person name="Mugweru J."/>
            <person name="Kipnyargis A."/>
            <person name="Kiplimo D."/>
            <person name="Orwa P."/>
            <person name="Daniel R."/>
        </authorList>
    </citation>
    <scope>NUCLEOTIDE SEQUENCE</scope>
    <source>
        <strain evidence="1">B1096_S55</strain>
    </source>
</reference>